<keyword evidence="3" id="KW-1185">Reference proteome</keyword>
<feature type="compositionally biased region" description="Basic and acidic residues" evidence="1">
    <location>
        <begin position="28"/>
        <end position="39"/>
    </location>
</feature>
<dbReference type="EMBL" id="WTPW01001534">
    <property type="protein sequence ID" value="KAF0429794.1"/>
    <property type="molecule type" value="Genomic_DNA"/>
</dbReference>
<evidence type="ECO:0000313" key="3">
    <source>
        <dbReference type="Proteomes" id="UP000439903"/>
    </source>
</evidence>
<evidence type="ECO:0000313" key="2">
    <source>
        <dbReference type="EMBL" id="KAF0429794.1"/>
    </source>
</evidence>
<gene>
    <name evidence="2" type="ORF">F8M41_005629</name>
</gene>
<name>A0A8H4A6Q3_GIGMA</name>
<dbReference type="Proteomes" id="UP000439903">
    <property type="component" value="Unassembled WGS sequence"/>
</dbReference>
<protein>
    <submittedName>
        <fullName evidence="2">Uncharacterized protein</fullName>
    </submittedName>
</protein>
<dbReference type="OrthoDB" id="10542075at2759"/>
<proteinExistence type="predicted"/>
<accession>A0A8H4A6Q3</accession>
<feature type="compositionally biased region" description="Acidic residues" evidence="1">
    <location>
        <begin position="18"/>
        <end position="27"/>
    </location>
</feature>
<feature type="compositionally biased region" description="Basic and acidic residues" evidence="1">
    <location>
        <begin position="1"/>
        <end position="17"/>
    </location>
</feature>
<reference evidence="2 3" key="1">
    <citation type="journal article" date="2019" name="Environ. Microbiol.">
        <title>At the nexus of three kingdoms: the genome of the mycorrhizal fungus Gigaspora margarita provides insights into plant, endobacterial and fungal interactions.</title>
        <authorList>
            <person name="Venice F."/>
            <person name="Ghignone S."/>
            <person name="Salvioli di Fossalunga A."/>
            <person name="Amselem J."/>
            <person name="Novero M."/>
            <person name="Xianan X."/>
            <person name="Sedzielewska Toro K."/>
            <person name="Morin E."/>
            <person name="Lipzen A."/>
            <person name="Grigoriev I.V."/>
            <person name="Henrissat B."/>
            <person name="Martin F.M."/>
            <person name="Bonfante P."/>
        </authorList>
    </citation>
    <scope>NUCLEOTIDE SEQUENCE [LARGE SCALE GENOMIC DNA]</scope>
    <source>
        <strain evidence="2 3">BEG34</strain>
    </source>
</reference>
<sequence length="133" mass="15543">MEAERKEISGLKEAEKINDDDEMIVNEEDGKKEKDVTKPTKKKDLDNACELWIKKVEKLRRKNNFKKTKGPTEKEYAKIEETPYKIGVEKNKDKGAIKIGKREASTIFLVQFRIQKGPYNKNKKSERLSQKQN</sequence>
<comment type="caution">
    <text evidence="2">The sequence shown here is derived from an EMBL/GenBank/DDBJ whole genome shotgun (WGS) entry which is preliminary data.</text>
</comment>
<organism evidence="2 3">
    <name type="scientific">Gigaspora margarita</name>
    <dbReference type="NCBI Taxonomy" id="4874"/>
    <lineage>
        <taxon>Eukaryota</taxon>
        <taxon>Fungi</taxon>
        <taxon>Fungi incertae sedis</taxon>
        <taxon>Mucoromycota</taxon>
        <taxon>Glomeromycotina</taxon>
        <taxon>Glomeromycetes</taxon>
        <taxon>Diversisporales</taxon>
        <taxon>Gigasporaceae</taxon>
        <taxon>Gigaspora</taxon>
    </lineage>
</organism>
<dbReference type="AlphaFoldDB" id="A0A8H4A6Q3"/>
<evidence type="ECO:0000256" key="1">
    <source>
        <dbReference type="SAM" id="MobiDB-lite"/>
    </source>
</evidence>
<feature type="region of interest" description="Disordered" evidence="1">
    <location>
        <begin position="1"/>
        <end position="39"/>
    </location>
</feature>